<keyword evidence="4" id="KW-0378">Hydrolase</keyword>
<dbReference type="Gene3D" id="2.140.10.30">
    <property type="entry name" value="Dipeptidylpeptidase IV, N-terminal domain"/>
    <property type="match status" value="1"/>
</dbReference>
<feature type="domain" description="Dipeptidylpeptidase IV N-terminal" evidence="3">
    <location>
        <begin position="125"/>
        <end position="457"/>
    </location>
</feature>
<dbReference type="SUPFAM" id="SSF53474">
    <property type="entry name" value="alpha/beta-Hydrolases"/>
    <property type="match status" value="1"/>
</dbReference>
<feature type="domain" description="Peptidase S9 prolyl oligopeptidase catalytic" evidence="2">
    <location>
        <begin position="547"/>
        <end position="740"/>
    </location>
</feature>
<dbReference type="Pfam" id="PF00930">
    <property type="entry name" value="DPPIV_N"/>
    <property type="match status" value="1"/>
</dbReference>
<comment type="caution">
    <text evidence="4">The sequence shown here is derived from an EMBL/GenBank/DDBJ whole genome shotgun (WGS) entry which is preliminary data.</text>
</comment>
<dbReference type="PANTHER" id="PTHR11731:SF118">
    <property type="entry name" value="BLR1971 PROTEIN"/>
    <property type="match status" value="1"/>
</dbReference>
<feature type="chain" id="PRO_5021031886" evidence="1">
    <location>
        <begin position="22"/>
        <end position="755"/>
    </location>
</feature>
<protein>
    <submittedName>
        <fullName evidence="4">Dipeptidyl aminopeptidase/acylaminoacyl peptidase</fullName>
    </submittedName>
</protein>
<evidence type="ECO:0000256" key="1">
    <source>
        <dbReference type="SAM" id="SignalP"/>
    </source>
</evidence>
<evidence type="ECO:0000259" key="3">
    <source>
        <dbReference type="Pfam" id="PF00930"/>
    </source>
</evidence>
<dbReference type="InterPro" id="IPR029058">
    <property type="entry name" value="AB_hydrolase_fold"/>
</dbReference>
<dbReference type="OrthoDB" id="9812921at2"/>
<dbReference type="GO" id="GO:0004177">
    <property type="term" value="F:aminopeptidase activity"/>
    <property type="evidence" value="ECO:0007669"/>
    <property type="project" value="UniProtKB-KW"/>
</dbReference>
<proteinExistence type="predicted"/>
<dbReference type="Gene3D" id="3.40.50.1820">
    <property type="entry name" value="alpha/beta hydrolase"/>
    <property type="match status" value="1"/>
</dbReference>
<feature type="signal peptide" evidence="1">
    <location>
        <begin position="1"/>
        <end position="21"/>
    </location>
</feature>
<dbReference type="Proteomes" id="UP000294535">
    <property type="component" value="Unassembled WGS sequence"/>
</dbReference>
<dbReference type="Pfam" id="PF00326">
    <property type="entry name" value="Peptidase_S9"/>
    <property type="match status" value="1"/>
</dbReference>
<dbReference type="RefSeq" id="WP_133552293.1">
    <property type="nucleotide sequence ID" value="NZ_SNYF01000005.1"/>
</dbReference>
<evidence type="ECO:0000313" key="5">
    <source>
        <dbReference type="Proteomes" id="UP000294535"/>
    </source>
</evidence>
<accession>A0A4R6TB28</accession>
<dbReference type="AlphaFoldDB" id="A0A4R6TB28"/>
<sequence length="755" mass="86589">MKPIQKILVLTFFLLSFHAKSQVTEETYHRAEYFLTSNLEKEVYHLEVIPNWFEGGKTFSHSAFTAEGKRFFITNTETFQTQEAFDHPKLAALLSEKTGEKLDEKNLPIQFTGVRNSHIITFRWRGKDWTWNTQDNSLNSIPSSSRNEFESFSPDRKWKAYIKNYNLYVQNLETNEEIQLSKLGKKEFEYASYYGWSDLMEGENGERPDRFTVTWSPDSKKIFTQIVDLRIAEKMYLLDWSKEEKFRPDLLSYYRGSPGDSTVVKYIPVIFDLEKRSEKTIPELTSPHFIGLNLRWAPDSKSLSGFFIPRGFKEYHLIELDAENTSIRKVYSESSPTHVNRDFQFRRLANGQFILNSEKSGWNQLYLFDWKTGKEIQPITQGEYVVNEISFLDEEKGILYFEASGKEPGRNPYFNHLYKVNLDGSGLQLLTPENAYHEIYISPDGKFAVDNYSTVNQATQSILIDLATGKNLHKISEADISNLKKRGYKSPVPFSALAKDGKTEIFGVYFLPTTFNSKKKYPIIDYTYTGPHTSTAPKTFKAGLFGHQQPMAELGFVVATVDGLGGFGRSKSFADVSYTNLGDGTTDHVLAITQLAEKEKFLDITRVGIFGHSAGGYDAGRAILLHPDFYKVGVSSAGDHDFRMEKAWWPEMYMGYPVGDFYHKQSNITNAKNLKGHLLLAHGGIDENVNPSATFKLAEELIKAGKDFDLFIWPSRNHSFGRPPGDYFTKKRWDYFLEHLLGEKPIRHYQIQVGN</sequence>
<keyword evidence="5" id="KW-1185">Reference proteome</keyword>
<gene>
    <name evidence="4" type="ORF">DFQ04_0479</name>
</gene>
<name>A0A4R6TB28_9BACT</name>
<dbReference type="GO" id="GO:0006508">
    <property type="term" value="P:proteolysis"/>
    <property type="evidence" value="ECO:0007669"/>
    <property type="project" value="InterPro"/>
</dbReference>
<dbReference type="InterPro" id="IPR050278">
    <property type="entry name" value="Serine_Prot_S9B/DPPIV"/>
</dbReference>
<dbReference type="GO" id="GO:0008236">
    <property type="term" value="F:serine-type peptidase activity"/>
    <property type="evidence" value="ECO:0007669"/>
    <property type="project" value="InterPro"/>
</dbReference>
<dbReference type="PANTHER" id="PTHR11731">
    <property type="entry name" value="PROTEASE FAMILY S9B,C DIPEPTIDYL-PEPTIDASE IV-RELATED"/>
    <property type="match status" value="1"/>
</dbReference>
<dbReference type="InterPro" id="IPR002469">
    <property type="entry name" value="Peptidase_S9B_N"/>
</dbReference>
<evidence type="ECO:0000313" key="4">
    <source>
        <dbReference type="EMBL" id="TDQ18674.1"/>
    </source>
</evidence>
<dbReference type="InterPro" id="IPR001375">
    <property type="entry name" value="Peptidase_S9_cat"/>
</dbReference>
<reference evidence="4 5" key="1">
    <citation type="submission" date="2019-03" db="EMBL/GenBank/DDBJ databases">
        <title>Genomic Encyclopedia of Type Strains, Phase III (KMG-III): the genomes of soil and plant-associated and newly described type strains.</title>
        <authorList>
            <person name="Whitman W."/>
        </authorList>
    </citation>
    <scope>NUCLEOTIDE SEQUENCE [LARGE SCALE GENOMIC DNA]</scope>
    <source>
        <strain evidence="4 5">CECT 8446</strain>
    </source>
</reference>
<evidence type="ECO:0000259" key="2">
    <source>
        <dbReference type="Pfam" id="PF00326"/>
    </source>
</evidence>
<dbReference type="SUPFAM" id="SSF82171">
    <property type="entry name" value="DPP6 N-terminal domain-like"/>
    <property type="match status" value="1"/>
</dbReference>
<dbReference type="EMBL" id="SNYF01000005">
    <property type="protein sequence ID" value="TDQ18674.1"/>
    <property type="molecule type" value="Genomic_DNA"/>
</dbReference>
<keyword evidence="1" id="KW-0732">Signal</keyword>
<keyword evidence="4" id="KW-0645">Protease</keyword>
<keyword evidence="4" id="KW-0031">Aminopeptidase</keyword>
<organism evidence="4 5">
    <name type="scientific">Algoriphagus boseongensis</name>
    <dbReference type="NCBI Taxonomy" id="1442587"/>
    <lineage>
        <taxon>Bacteria</taxon>
        <taxon>Pseudomonadati</taxon>
        <taxon>Bacteroidota</taxon>
        <taxon>Cytophagia</taxon>
        <taxon>Cytophagales</taxon>
        <taxon>Cyclobacteriaceae</taxon>
        <taxon>Algoriphagus</taxon>
    </lineage>
</organism>